<feature type="transmembrane region" description="Helical" evidence="1">
    <location>
        <begin position="79"/>
        <end position="106"/>
    </location>
</feature>
<gene>
    <name evidence="2" type="ORF">T1815_22831</name>
</gene>
<proteinExistence type="predicted"/>
<accession>A0A0M6WSR5</accession>
<evidence type="ECO:0000313" key="3">
    <source>
        <dbReference type="Proteomes" id="UP000049472"/>
    </source>
</evidence>
<feature type="transmembrane region" description="Helical" evidence="1">
    <location>
        <begin position="20"/>
        <end position="45"/>
    </location>
</feature>
<protein>
    <submittedName>
        <fullName evidence="2">Uncharacterized protein</fullName>
    </submittedName>
</protein>
<dbReference type="EMBL" id="CVRQ01000025">
    <property type="protein sequence ID" value="CRL40229.1"/>
    <property type="molecule type" value="Genomic_DNA"/>
</dbReference>
<keyword evidence="1" id="KW-0472">Membrane</keyword>
<evidence type="ECO:0000256" key="1">
    <source>
        <dbReference type="SAM" id="Phobius"/>
    </source>
</evidence>
<organism evidence="2 3">
    <name type="scientific">Agathobacter rectalis</name>
    <dbReference type="NCBI Taxonomy" id="39491"/>
    <lineage>
        <taxon>Bacteria</taxon>
        <taxon>Bacillati</taxon>
        <taxon>Bacillota</taxon>
        <taxon>Clostridia</taxon>
        <taxon>Lachnospirales</taxon>
        <taxon>Lachnospiraceae</taxon>
        <taxon>Agathobacter</taxon>
    </lineage>
</organism>
<reference evidence="3" key="1">
    <citation type="submission" date="2015-05" db="EMBL/GenBank/DDBJ databases">
        <authorList>
            <consortium name="Pathogen Informatics"/>
        </authorList>
    </citation>
    <scope>NUCLEOTIDE SEQUENCE [LARGE SCALE GENOMIC DNA]</scope>
    <source>
        <strain evidence="3">T1-815</strain>
    </source>
</reference>
<dbReference type="Proteomes" id="UP000049472">
    <property type="component" value="Unassembled WGS sequence"/>
</dbReference>
<keyword evidence="3" id="KW-1185">Reference proteome</keyword>
<keyword evidence="1" id="KW-0812">Transmembrane</keyword>
<name>A0A0M6WSR5_9FIRM</name>
<sequence length="119" mass="14180">MRTRQVRAVSEIEIFMSQHWSTMVTVYIIGAAVTFVLTFVIFWMLERQSEKEEREKELFPEYYEEQETKQDRIMVKLTFFILSVLVAVIWIGVPFILAFIFIMSVIDDSGDKKQKEEKK</sequence>
<evidence type="ECO:0000313" key="2">
    <source>
        <dbReference type="EMBL" id="CRL40229.1"/>
    </source>
</evidence>
<dbReference type="AlphaFoldDB" id="A0A0M6WSR5"/>
<keyword evidence="1" id="KW-1133">Transmembrane helix</keyword>